<name>A0A1T2L8C4_9GAMM</name>
<dbReference type="SUPFAM" id="SSF54523">
    <property type="entry name" value="Pili subunits"/>
    <property type="match status" value="1"/>
</dbReference>
<dbReference type="RefSeq" id="WP_078482847.1">
    <property type="nucleotide sequence ID" value="NZ_MPRL01000011.1"/>
</dbReference>
<dbReference type="NCBIfam" id="TIGR02532">
    <property type="entry name" value="IV_pilin_GFxxxE"/>
    <property type="match status" value="1"/>
</dbReference>
<dbReference type="InterPro" id="IPR012902">
    <property type="entry name" value="N_methyl_site"/>
</dbReference>
<dbReference type="EMBL" id="MPRL01000011">
    <property type="protein sequence ID" value="OOZ41343.1"/>
    <property type="molecule type" value="Genomic_DNA"/>
</dbReference>
<keyword evidence="1" id="KW-1133">Transmembrane helix</keyword>
<keyword evidence="3" id="KW-1185">Reference proteome</keyword>
<dbReference type="GO" id="GO:0043683">
    <property type="term" value="P:type IV pilus assembly"/>
    <property type="evidence" value="ECO:0007669"/>
    <property type="project" value="InterPro"/>
</dbReference>
<proteinExistence type="predicted"/>
<reference evidence="2 3" key="1">
    <citation type="submission" date="2016-11" db="EMBL/GenBank/DDBJ databases">
        <title>Mixed transmission modes and dynamic genome evolution in an obligate animal-bacterial symbiosis.</title>
        <authorList>
            <person name="Russell S.L."/>
            <person name="Corbett-Detig R.B."/>
            <person name="Cavanaugh C.M."/>
        </authorList>
    </citation>
    <scope>NUCLEOTIDE SEQUENCE [LARGE SCALE GENOMIC DNA]</scope>
    <source>
        <strain evidence="2">Sveles-Q1</strain>
    </source>
</reference>
<dbReference type="Pfam" id="PF16732">
    <property type="entry name" value="ComP_DUS"/>
    <property type="match status" value="1"/>
</dbReference>
<keyword evidence="1" id="KW-0472">Membrane</keyword>
<evidence type="ECO:0000256" key="1">
    <source>
        <dbReference type="SAM" id="Phobius"/>
    </source>
</evidence>
<dbReference type="Gene3D" id="3.30.700.10">
    <property type="entry name" value="Glycoprotein, Type 4 Pilin"/>
    <property type="match status" value="1"/>
</dbReference>
<organism evidence="2 3">
    <name type="scientific">Solemya pervernicosa gill symbiont</name>
    <dbReference type="NCBI Taxonomy" id="642797"/>
    <lineage>
        <taxon>Bacteria</taxon>
        <taxon>Pseudomonadati</taxon>
        <taxon>Pseudomonadota</taxon>
        <taxon>Gammaproteobacteria</taxon>
        <taxon>sulfur-oxidizing symbionts</taxon>
    </lineage>
</organism>
<sequence>MRRAVGFTLVELMIVIAIISILATIAYPAYTDSVNRSQRSDGMAALLEVSQQLERCYTEFSAFNNTGCSVVNAGPVISFNSAEGYYIVSATALAATSFTLLATAQAGQTDDTDCLNLTLTHTGVKGASGPKGAECW</sequence>
<dbReference type="Pfam" id="PF07963">
    <property type="entry name" value="N_methyl"/>
    <property type="match status" value="1"/>
</dbReference>
<evidence type="ECO:0000313" key="2">
    <source>
        <dbReference type="EMBL" id="OOZ41343.1"/>
    </source>
</evidence>
<protein>
    <recommendedName>
        <fullName evidence="4">Pilus assembly protein PilE</fullName>
    </recommendedName>
</protein>
<evidence type="ECO:0008006" key="4">
    <source>
        <dbReference type="Google" id="ProtNLM"/>
    </source>
</evidence>
<dbReference type="InterPro" id="IPR045584">
    <property type="entry name" value="Pilin-like"/>
</dbReference>
<gene>
    <name evidence="2" type="ORF">BOW53_04300</name>
</gene>
<dbReference type="OrthoDB" id="5296638at2"/>
<dbReference type="Proteomes" id="UP000191110">
    <property type="component" value="Unassembled WGS sequence"/>
</dbReference>
<evidence type="ECO:0000313" key="3">
    <source>
        <dbReference type="Proteomes" id="UP000191110"/>
    </source>
</evidence>
<feature type="transmembrane region" description="Helical" evidence="1">
    <location>
        <begin position="12"/>
        <end position="30"/>
    </location>
</feature>
<accession>A0A1T2L8C4</accession>
<dbReference type="AlphaFoldDB" id="A0A1T2L8C4"/>
<keyword evidence="1" id="KW-0812">Transmembrane</keyword>
<comment type="caution">
    <text evidence="2">The sequence shown here is derived from an EMBL/GenBank/DDBJ whole genome shotgun (WGS) entry which is preliminary data.</text>
</comment>
<dbReference type="InterPro" id="IPR031982">
    <property type="entry name" value="PilE-like"/>
</dbReference>